<evidence type="ECO:0000313" key="9">
    <source>
        <dbReference type="Proteomes" id="UP000695022"/>
    </source>
</evidence>
<dbReference type="Gene3D" id="3.40.50.150">
    <property type="entry name" value="Vaccinia Virus protein VP39"/>
    <property type="match status" value="1"/>
</dbReference>
<evidence type="ECO:0000256" key="6">
    <source>
        <dbReference type="ARBA" id="ARBA00022603"/>
    </source>
</evidence>
<evidence type="ECO:0000256" key="7">
    <source>
        <dbReference type="ARBA" id="ARBA00022679"/>
    </source>
</evidence>
<accession>A0ABM1F4T7</accession>
<evidence type="ECO:0000256" key="8">
    <source>
        <dbReference type="ARBA" id="ARBA00023242"/>
    </source>
</evidence>
<keyword evidence="5" id="KW-0963">Cytoplasm</keyword>
<keyword evidence="7" id="KW-0808">Transferase</keyword>
<comment type="subcellular location">
    <subcellularLocation>
        <location evidence="2">Cytoplasm</location>
    </subcellularLocation>
    <subcellularLocation>
        <location evidence="1">Nucleus</location>
    </subcellularLocation>
</comment>
<proteinExistence type="predicted"/>
<evidence type="ECO:0000256" key="4">
    <source>
        <dbReference type="ARBA" id="ARBA00020594"/>
    </source>
</evidence>
<gene>
    <name evidence="10" type="primary">LOC106819323</name>
</gene>
<dbReference type="InterPro" id="IPR025800">
    <property type="entry name" value="CaM-Lys-N-MeTrfase"/>
</dbReference>
<dbReference type="RefSeq" id="XP_014679458.1">
    <property type="nucleotide sequence ID" value="XM_014823972.1"/>
</dbReference>
<dbReference type="InterPro" id="IPR019410">
    <property type="entry name" value="Methyltransf_16"/>
</dbReference>
<evidence type="ECO:0000256" key="5">
    <source>
        <dbReference type="ARBA" id="ARBA00022490"/>
    </source>
</evidence>
<dbReference type="SUPFAM" id="SSF53335">
    <property type="entry name" value="S-adenosyl-L-methionine-dependent methyltransferases"/>
    <property type="match status" value="1"/>
</dbReference>
<keyword evidence="9" id="KW-1185">Reference proteome</keyword>
<evidence type="ECO:0000256" key="3">
    <source>
        <dbReference type="ARBA" id="ARBA00011914"/>
    </source>
</evidence>
<dbReference type="Pfam" id="PF10294">
    <property type="entry name" value="Methyltransf_16"/>
    <property type="match status" value="1"/>
</dbReference>
<name>A0ABM1F4T7_PRICU</name>
<dbReference type="InterPro" id="IPR029063">
    <property type="entry name" value="SAM-dependent_MTases_sf"/>
</dbReference>
<evidence type="ECO:0000256" key="2">
    <source>
        <dbReference type="ARBA" id="ARBA00004496"/>
    </source>
</evidence>
<protein>
    <recommendedName>
        <fullName evidence="4">Calmodulin-lysine N-methyltransferase</fullName>
        <ecNumber evidence="3">2.1.1.60</ecNumber>
    </recommendedName>
</protein>
<keyword evidence="6" id="KW-0489">Methyltransferase</keyword>
<dbReference type="Proteomes" id="UP000695022">
    <property type="component" value="Unplaced"/>
</dbReference>
<evidence type="ECO:0000256" key="1">
    <source>
        <dbReference type="ARBA" id="ARBA00004123"/>
    </source>
</evidence>
<dbReference type="GeneID" id="106819323"/>
<keyword evidence="8" id="KW-0539">Nucleus</keyword>
<dbReference type="EC" id="2.1.1.60" evidence="3"/>
<reference evidence="10" key="1">
    <citation type="submission" date="2025-08" db="UniProtKB">
        <authorList>
            <consortium name="RefSeq"/>
        </authorList>
    </citation>
    <scope>IDENTIFICATION</scope>
</reference>
<dbReference type="PANTHER" id="PTHR13539">
    <property type="entry name" value="CALMODULIN-LYSINE N-METHYLTRANSFERASE"/>
    <property type="match status" value="1"/>
</dbReference>
<evidence type="ECO:0000313" key="10">
    <source>
        <dbReference type="RefSeq" id="XP_014679458.1"/>
    </source>
</evidence>
<dbReference type="PANTHER" id="PTHR13539:SF3">
    <property type="entry name" value="CALMODULIN-LYSINE N-METHYLTRANSFERASE"/>
    <property type="match status" value="1"/>
</dbReference>
<organism evidence="9 10">
    <name type="scientific">Priapulus caudatus</name>
    <name type="common">Priapulid worm</name>
    <dbReference type="NCBI Taxonomy" id="37621"/>
    <lineage>
        <taxon>Eukaryota</taxon>
        <taxon>Metazoa</taxon>
        <taxon>Ecdysozoa</taxon>
        <taxon>Scalidophora</taxon>
        <taxon>Priapulida</taxon>
        <taxon>Priapulimorpha</taxon>
        <taxon>Priapulimorphida</taxon>
        <taxon>Priapulidae</taxon>
        <taxon>Priapulus</taxon>
    </lineage>
</organism>
<sequence>MSNSLASRRWKILRQAITKRTGSSDETSSISVRRFQSFGLIHTGSLPKEVVCTTQTGSFWQTNYSKEFPDFTVYIRYLTALNLDDLVGFNNTGNVCVWPSEEVLTYYCLKNRDLFSRKSICELGGGMTCLAAVALSVIPGGADRVLMTDGNANSINNLKEILKHNKDRLKSSSIEVRSLQWDRYEEYLDIEHQFDVILSADCLFFDKAHEDLLHTIQKLLTNKGTAFLLAPSRSGTLDSFVKRAQSSFNVEKQEQYDDHVWQRHCEVRQSDPCYNENLHYPLLLKLSKRD</sequence>